<keyword evidence="4 9" id="KW-0812">Transmembrane</keyword>
<accession>A0A2I7N3U6</accession>
<dbReference type="InterPro" id="IPR038379">
    <property type="entry name" value="SecE_sf"/>
</dbReference>
<comment type="subcellular location">
    <subcellularLocation>
        <location evidence="1">Membrane</location>
    </subcellularLocation>
</comment>
<evidence type="ECO:0000256" key="9">
    <source>
        <dbReference type="HAMAP-Rule" id="MF_00422"/>
    </source>
</evidence>
<dbReference type="PRINTS" id="PR01650">
    <property type="entry name" value="SECETRNLCASE"/>
</dbReference>
<dbReference type="PANTHER" id="PTHR33910">
    <property type="entry name" value="PROTEIN TRANSLOCASE SUBUNIT SECE"/>
    <property type="match status" value="1"/>
</dbReference>
<evidence type="ECO:0000256" key="7">
    <source>
        <dbReference type="ARBA" id="ARBA00023010"/>
    </source>
</evidence>
<dbReference type="GO" id="GO:0065002">
    <property type="term" value="P:intracellular protein transmembrane transport"/>
    <property type="evidence" value="ECO:0007669"/>
    <property type="project" value="UniProtKB-UniRule"/>
</dbReference>
<evidence type="ECO:0000256" key="4">
    <source>
        <dbReference type="ARBA" id="ARBA00022692"/>
    </source>
</evidence>
<dbReference type="InterPro" id="IPR005807">
    <property type="entry name" value="SecE_bac"/>
</dbReference>
<comment type="subunit">
    <text evidence="9">Component of the Sec protein translocase complex. Heterotrimer consisting of SecY, SecE and SecG subunits. The heterotrimers can form oligomers, although 1 heterotrimer is thought to be able to translocate proteins. Interacts with the ribosome. Interacts with SecDF, and other proteins may be involved. Interacts with SecA.</text>
</comment>
<reference evidence="11" key="1">
    <citation type="submission" date="2017-11" db="EMBL/GenBank/DDBJ databases">
        <authorList>
            <person name="Chan K.G."/>
            <person name="Lee L.S."/>
        </authorList>
    </citation>
    <scope>NUCLEOTIDE SEQUENCE [LARGE SCALE GENOMIC DNA]</scope>
    <source>
        <strain evidence="11">DSM 100970</strain>
    </source>
</reference>
<keyword evidence="3 9" id="KW-1003">Cell membrane</keyword>
<dbReference type="GO" id="GO:0008320">
    <property type="term" value="F:protein transmembrane transporter activity"/>
    <property type="evidence" value="ECO:0007669"/>
    <property type="project" value="UniProtKB-UniRule"/>
</dbReference>
<evidence type="ECO:0000256" key="1">
    <source>
        <dbReference type="ARBA" id="ARBA00004370"/>
    </source>
</evidence>
<comment type="caution">
    <text evidence="9">Lacks conserved residue(s) required for the propagation of feature annotation.</text>
</comment>
<dbReference type="Proteomes" id="UP000236655">
    <property type="component" value="Chromosome"/>
</dbReference>
<feature type="transmembrane region" description="Helical" evidence="9">
    <location>
        <begin position="92"/>
        <end position="110"/>
    </location>
</feature>
<evidence type="ECO:0000256" key="5">
    <source>
        <dbReference type="ARBA" id="ARBA00022927"/>
    </source>
</evidence>
<dbReference type="AlphaFoldDB" id="A0A2I7N3U6"/>
<evidence type="ECO:0000256" key="2">
    <source>
        <dbReference type="ARBA" id="ARBA00022448"/>
    </source>
</evidence>
<dbReference type="RefSeq" id="WP_102950429.1">
    <property type="nucleotide sequence ID" value="NZ_CP024847.1"/>
</dbReference>
<gene>
    <name evidence="9 10" type="primary">secE</name>
    <name evidence="10" type="ORF">CUN60_02030</name>
</gene>
<dbReference type="OrthoDB" id="9806365at2"/>
<feature type="transmembrane region" description="Helical" evidence="9">
    <location>
        <begin position="41"/>
        <end position="71"/>
    </location>
</feature>
<dbReference type="HAMAP" id="MF_00422">
    <property type="entry name" value="SecE"/>
    <property type="match status" value="1"/>
</dbReference>
<comment type="function">
    <text evidence="9">Essential subunit of the Sec protein translocation channel SecYEG. Clamps together the 2 halves of SecY. May contact the channel plug during translocation.</text>
</comment>
<evidence type="ECO:0000313" key="11">
    <source>
        <dbReference type="Proteomes" id="UP000236655"/>
    </source>
</evidence>
<dbReference type="GO" id="GO:0009306">
    <property type="term" value="P:protein secretion"/>
    <property type="evidence" value="ECO:0007669"/>
    <property type="project" value="UniProtKB-UniRule"/>
</dbReference>
<name>A0A2I7N3U6_9NEIS</name>
<keyword evidence="5 9" id="KW-0653">Protein transport</keyword>
<comment type="similarity">
    <text evidence="9">Belongs to the SecE/SEC61-gamma family.</text>
</comment>
<dbReference type="KEGG" id="nba:CUN60_02030"/>
<dbReference type="PANTHER" id="PTHR33910:SF1">
    <property type="entry name" value="PROTEIN TRANSLOCASE SUBUNIT SECE"/>
    <property type="match status" value="1"/>
</dbReference>
<evidence type="ECO:0000256" key="6">
    <source>
        <dbReference type="ARBA" id="ARBA00022989"/>
    </source>
</evidence>
<feature type="transmembrane region" description="Helical" evidence="9">
    <location>
        <begin position="16"/>
        <end position="35"/>
    </location>
</feature>
<dbReference type="NCBIfam" id="TIGR00964">
    <property type="entry name" value="secE_bact"/>
    <property type="match status" value="1"/>
</dbReference>
<keyword evidence="6 9" id="KW-1133">Transmembrane helix</keyword>
<evidence type="ECO:0000313" key="10">
    <source>
        <dbReference type="EMBL" id="AUR51129.1"/>
    </source>
</evidence>
<keyword evidence="11" id="KW-1185">Reference proteome</keyword>
<protein>
    <recommendedName>
        <fullName evidence="9">Protein translocase subunit SecE</fullName>
    </recommendedName>
</protein>
<dbReference type="GO" id="GO:0043952">
    <property type="term" value="P:protein transport by the Sec complex"/>
    <property type="evidence" value="ECO:0007669"/>
    <property type="project" value="UniProtKB-UniRule"/>
</dbReference>
<evidence type="ECO:0000256" key="3">
    <source>
        <dbReference type="ARBA" id="ARBA00022475"/>
    </source>
</evidence>
<keyword evidence="2 9" id="KW-0813">Transport</keyword>
<organism evidence="10 11">
    <name type="scientific">Aquella oligotrophica</name>
    <dbReference type="NCBI Taxonomy" id="2067065"/>
    <lineage>
        <taxon>Bacteria</taxon>
        <taxon>Pseudomonadati</taxon>
        <taxon>Pseudomonadota</taxon>
        <taxon>Betaproteobacteria</taxon>
        <taxon>Neisseriales</taxon>
        <taxon>Neisseriaceae</taxon>
        <taxon>Aquella</taxon>
    </lineage>
</organism>
<dbReference type="InterPro" id="IPR001901">
    <property type="entry name" value="Translocase_SecE/Sec61-g"/>
</dbReference>
<dbReference type="Gene3D" id="1.20.5.1030">
    <property type="entry name" value="Preprotein translocase secy subunit"/>
    <property type="match status" value="1"/>
</dbReference>
<keyword evidence="8 9" id="KW-0472">Membrane</keyword>
<dbReference type="GO" id="GO:0005886">
    <property type="term" value="C:plasma membrane"/>
    <property type="evidence" value="ECO:0007669"/>
    <property type="project" value="UniProtKB-UniRule"/>
</dbReference>
<sequence length="127" mass="14497">MNSPVKTEEIKQPSVVFNYISLILLLLGLGLFYGLELNVWLRWGIFVVSILAAAGTFFFLAPMGINLHGYIRDSWRELQKVVWPARKETMQFTWIVFLFVLILSLFLWAVDSGLAWLLYGVILGKGS</sequence>
<keyword evidence="7 9" id="KW-0811">Translocation</keyword>
<dbReference type="Pfam" id="PF00584">
    <property type="entry name" value="SecE"/>
    <property type="match status" value="1"/>
</dbReference>
<evidence type="ECO:0000256" key="8">
    <source>
        <dbReference type="ARBA" id="ARBA00023136"/>
    </source>
</evidence>
<proteinExistence type="inferred from homology"/>
<dbReference type="GO" id="GO:0006605">
    <property type="term" value="P:protein targeting"/>
    <property type="evidence" value="ECO:0007669"/>
    <property type="project" value="UniProtKB-UniRule"/>
</dbReference>
<dbReference type="EMBL" id="CP024847">
    <property type="protein sequence ID" value="AUR51129.1"/>
    <property type="molecule type" value="Genomic_DNA"/>
</dbReference>